<dbReference type="STRING" id="179408.Osc7112_1601"/>
<dbReference type="RefSeq" id="WP_015175434.1">
    <property type="nucleotide sequence ID" value="NC_019729.1"/>
</dbReference>
<proteinExistence type="predicted"/>
<dbReference type="InterPro" id="IPR010328">
    <property type="entry name" value="DUF928"/>
</dbReference>
<keyword evidence="3" id="KW-1185">Reference proteome</keyword>
<accession>K9VDX7</accession>
<dbReference type="KEGG" id="oni:Osc7112_1601"/>
<evidence type="ECO:0008006" key="4">
    <source>
        <dbReference type="Google" id="ProtNLM"/>
    </source>
</evidence>
<feature type="region of interest" description="Disordered" evidence="1">
    <location>
        <begin position="35"/>
        <end position="67"/>
    </location>
</feature>
<dbReference type="eggNOG" id="COG3087">
    <property type="taxonomic scope" value="Bacteria"/>
</dbReference>
<dbReference type="AlphaFoldDB" id="K9VDX7"/>
<protein>
    <recommendedName>
        <fullName evidence="4">DUF928 domain-containing protein</fullName>
    </recommendedName>
</protein>
<dbReference type="OrthoDB" id="536034at2"/>
<dbReference type="Proteomes" id="UP000010478">
    <property type="component" value="Chromosome"/>
</dbReference>
<sequence precursor="true">MPRLYFQLAFAIIIALAIITISPISLQTYSAIFLSQSPPPPPQTPPPPPPRDNQPRPGTGLDPTNPNCKKTSKSITALVPIKNPIFTTSEYPTFLFYIPYHPEDINSAEFSLVSRDGKNTIYQAAISLPKTPGIISVSLPKSPKYALELIEYYRWYFKFNCEPYKRSTTDLYVSGFVVRVPLTSERQQQINTATPDIWYDSVARLAQRLLANPKDETLKIQWIKLLESGGFKDLAEEPLVGNVQLLEK</sequence>
<feature type="compositionally biased region" description="Pro residues" evidence="1">
    <location>
        <begin position="37"/>
        <end position="52"/>
    </location>
</feature>
<name>K9VDX7_9CYAN</name>
<dbReference type="EMBL" id="CP003614">
    <property type="protein sequence ID" value="AFZ06116.1"/>
    <property type="molecule type" value="Genomic_DNA"/>
</dbReference>
<reference evidence="2 3" key="1">
    <citation type="submission" date="2012-05" db="EMBL/GenBank/DDBJ databases">
        <title>Finished chromosome of genome of Oscillatoria sp. PCC 7112.</title>
        <authorList>
            <consortium name="US DOE Joint Genome Institute"/>
            <person name="Gugger M."/>
            <person name="Coursin T."/>
            <person name="Rippka R."/>
            <person name="Tandeau De Marsac N."/>
            <person name="Huntemann M."/>
            <person name="Wei C.-L."/>
            <person name="Han J."/>
            <person name="Detter J.C."/>
            <person name="Han C."/>
            <person name="Tapia R."/>
            <person name="Davenport K."/>
            <person name="Daligault H."/>
            <person name="Erkkila T."/>
            <person name="Gu W."/>
            <person name="Munk A.C.C."/>
            <person name="Teshima H."/>
            <person name="Xu Y."/>
            <person name="Chain P."/>
            <person name="Chen A."/>
            <person name="Krypides N."/>
            <person name="Mavromatis K."/>
            <person name="Markowitz V."/>
            <person name="Szeto E."/>
            <person name="Ivanova N."/>
            <person name="Mikhailova N."/>
            <person name="Ovchinnikova G."/>
            <person name="Pagani I."/>
            <person name="Pati A."/>
            <person name="Goodwin L."/>
            <person name="Peters L."/>
            <person name="Pitluck S."/>
            <person name="Woyke T."/>
            <person name="Kerfeld C."/>
        </authorList>
    </citation>
    <scope>NUCLEOTIDE SEQUENCE [LARGE SCALE GENOMIC DNA]</scope>
    <source>
        <strain evidence="2 3">PCC 7112</strain>
    </source>
</reference>
<dbReference type="HOGENOM" id="CLU_061545_1_0_3"/>
<evidence type="ECO:0000313" key="3">
    <source>
        <dbReference type="Proteomes" id="UP000010478"/>
    </source>
</evidence>
<evidence type="ECO:0000313" key="2">
    <source>
        <dbReference type="EMBL" id="AFZ06116.1"/>
    </source>
</evidence>
<organism evidence="2 3">
    <name type="scientific">Phormidium nigroviride PCC 7112</name>
    <dbReference type="NCBI Taxonomy" id="179408"/>
    <lineage>
        <taxon>Bacteria</taxon>
        <taxon>Bacillati</taxon>
        <taxon>Cyanobacteriota</taxon>
        <taxon>Cyanophyceae</taxon>
        <taxon>Oscillatoriophycideae</taxon>
        <taxon>Oscillatoriales</taxon>
        <taxon>Oscillatoriaceae</taxon>
        <taxon>Phormidium</taxon>
    </lineage>
</organism>
<gene>
    <name evidence="2" type="ORF">Osc7112_1601</name>
</gene>
<dbReference type="Pfam" id="PF06051">
    <property type="entry name" value="DUF928"/>
    <property type="match status" value="1"/>
</dbReference>
<evidence type="ECO:0000256" key="1">
    <source>
        <dbReference type="SAM" id="MobiDB-lite"/>
    </source>
</evidence>